<accession>A0A5J4YZB7</accession>
<gene>
    <name evidence="1" type="ORF">FVE85_0708</name>
</gene>
<dbReference type="Proteomes" id="UP000324585">
    <property type="component" value="Unassembled WGS sequence"/>
</dbReference>
<dbReference type="EMBL" id="VRMN01000002">
    <property type="protein sequence ID" value="KAA8496979.1"/>
    <property type="molecule type" value="Genomic_DNA"/>
</dbReference>
<comment type="caution">
    <text evidence="1">The sequence shown here is derived from an EMBL/GenBank/DDBJ whole genome shotgun (WGS) entry which is preliminary data.</text>
</comment>
<reference evidence="2" key="1">
    <citation type="journal article" date="2019" name="Nat. Commun.">
        <title>Expansion of phycobilisome linker gene families in mesophilic red algae.</title>
        <authorList>
            <person name="Lee J."/>
            <person name="Kim D."/>
            <person name="Bhattacharya D."/>
            <person name="Yoon H.S."/>
        </authorList>
    </citation>
    <scope>NUCLEOTIDE SEQUENCE [LARGE SCALE GENOMIC DNA]</scope>
    <source>
        <strain evidence="2">CCMP 1328</strain>
    </source>
</reference>
<evidence type="ECO:0000313" key="1">
    <source>
        <dbReference type="EMBL" id="KAA8496979.1"/>
    </source>
</evidence>
<dbReference type="InterPro" id="IPR023214">
    <property type="entry name" value="HAD_sf"/>
</dbReference>
<sequence length="265" mass="29446">MRSTYGVTDWIKRRTPAIVARDASSSNASMSGKSQEQRVLRELRERRIRGVAFDWDLTAYCFHSGGRLRGSRQEQDERLTHGMSSDFRALFNALLTARASCASVRDQDKALKLGQGADAAAQLPEFKLAILTHSDPQHASWAKADPQTGDPALGGESMVRRGLQLNFGETNGADLDAVVVVALYPSLYQKKEEYESIGLTQPPPPGKQFHLQTFRAAHGLEPGEIVLIDDDMTNVEQARRLGYHAVLVRGQGFVFEDFFDAFFML</sequence>
<keyword evidence="2" id="KW-1185">Reference proteome</keyword>
<dbReference type="Gene3D" id="3.40.50.1000">
    <property type="entry name" value="HAD superfamily/HAD-like"/>
    <property type="match status" value="1"/>
</dbReference>
<evidence type="ECO:0000313" key="2">
    <source>
        <dbReference type="Proteomes" id="UP000324585"/>
    </source>
</evidence>
<dbReference type="InterPro" id="IPR036412">
    <property type="entry name" value="HAD-like_sf"/>
</dbReference>
<proteinExistence type="predicted"/>
<dbReference type="AlphaFoldDB" id="A0A5J4YZB7"/>
<dbReference type="OrthoDB" id="10054414at2759"/>
<name>A0A5J4YZB7_PORPP</name>
<protein>
    <submittedName>
        <fullName evidence="1">Uncharacterized protein</fullName>
    </submittedName>
</protein>
<organism evidence="1 2">
    <name type="scientific">Porphyridium purpureum</name>
    <name type="common">Red alga</name>
    <name type="synonym">Porphyridium cruentum</name>
    <dbReference type="NCBI Taxonomy" id="35688"/>
    <lineage>
        <taxon>Eukaryota</taxon>
        <taxon>Rhodophyta</taxon>
        <taxon>Bangiophyceae</taxon>
        <taxon>Porphyridiales</taxon>
        <taxon>Porphyridiaceae</taxon>
        <taxon>Porphyridium</taxon>
    </lineage>
</organism>
<dbReference type="SUPFAM" id="SSF56784">
    <property type="entry name" value="HAD-like"/>
    <property type="match status" value="1"/>
</dbReference>